<evidence type="ECO:0000313" key="14">
    <source>
        <dbReference type="Proteomes" id="UP000682134"/>
    </source>
</evidence>
<dbReference type="EMBL" id="JAGIYQ010000016">
    <property type="protein sequence ID" value="MBP0726919.1"/>
    <property type="molecule type" value="Genomic_DNA"/>
</dbReference>
<protein>
    <recommendedName>
        <fullName evidence="6">UDP-glucose 4-epimerase</fullName>
        <ecNumber evidence="5">5.1.3.2</ecNumber>
    </recommendedName>
    <alternativeName>
        <fullName evidence="11">Galactowaldenase</fullName>
    </alternativeName>
    <alternativeName>
        <fullName evidence="10">UDP-galactose 4-epimerase</fullName>
    </alternativeName>
</protein>
<dbReference type="Pfam" id="PF01370">
    <property type="entry name" value="Epimerase"/>
    <property type="match status" value="1"/>
</dbReference>
<dbReference type="PANTHER" id="PTHR43725:SF47">
    <property type="entry name" value="UDP-GLUCOSE 4-EPIMERASE"/>
    <property type="match status" value="1"/>
</dbReference>
<dbReference type="PANTHER" id="PTHR43725">
    <property type="entry name" value="UDP-GLUCOSE 4-EPIMERASE"/>
    <property type="match status" value="1"/>
</dbReference>
<gene>
    <name evidence="13" type="ORF">J5Y03_17310</name>
</gene>
<proteinExistence type="inferred from homology"/>
<evidence type="ECO:0000256" key="4">
    <source>
        <dbReference type="ARBA" id="ARBA00007637"/>
    </source>
</evidence>
<comment type="similarity">
    <text evidence="4">Belongs to the NAD(P)-dependent epimerase/dehydratase family.</text>
</comment>
<evidence type="ECO:0000256" key="2">
    <source>
        <dbReference type="ARBA" id="ARBA00001911"/>
    </source>
</evidence>
<evidence type="ECO:0000256" key="11">
    <source>
        <dbReference type="ARBA" id="ARBA00033067"/>
    </source>
</evidence>
<evidence type="ECO:0000256" key="1">
    <source>
        <dbReference type="ARBA" id="ARBA00000083"/>
    </source>
</evidence>
<dbReference type="InterPro" id="IPR036291">
    <property type="entry name" value="NAD(P)-bd_dom_sf"/>
</dbReference>
<dbReference type="GO" id="GO:0005829">
    <property type="term" value="C:cytosol"/>
    <property type="evidence" value="ECO:0007669"/>
    <property type="project" value="TreeGrafter"/>
</dbReference>
<dbReference type="SUPFAM" id="SSF51735">
    <property type="entry name" value="NAD(P)-binding Rossmann-fold domains"/>
    <property type="match status" value="1"/>
</dbReference>
<dbReference type="Proteomes" id="UP000682134">
    <property type="component" value="Unassembled WGS sequence"/>
</dbReference>
<evidence type="ECO:0000256" key="8">
    <source>
        <dbReference type="ARBA" id="ARBA00023144"/>
    </source>
</evidence>
<evidence type="ECO:0000256" key="3">
    <source>
        <dbReference type="ARBA" id="ARBA00004947"/>
    </source>
</evidence>
<evidence type="ECO:0000256" key="5">
    <source>
        <dbReference type="ARBA" id="ARBA00013189"/>
    </source>
</evidence>
<comment type="pathway">
    <text evidence="3">Carbohydrate metabolism; galactose metabolism.</text>
</comment>
<dbReference type="RefSeq" id="WP_209407258.1">
    <property type="nucleotide sequence ID" value="NZ_JAGIYQ010000016.1"/>
</dbReference>
<sequence length="293" mass="33829">MKKVLVLGGTRFFGKRLVEQLINANYDVTIATRGLTKDDFGEKVKRIVFNRDNPNSMEQLAQQSWDVVYDNICYSPNEAKEIVNVLKGKVGRFVFTSTLAVYEECKNVIEDRFNPYTYPIQYGNREDYTYAEGKKLAEAILFQQADFPVVAVRFPVVIGENDYTERLLFHVKKIWNHQELVIKNLENEMTFITEEEAGEFLNWLSTNDVTGPINACSNDVITFNELIQICEEELGIKANIVDQGEKENQSPYDTYSHTYLSNQLAKDLGFKFSNVKDEIKKLIHSYQKNLVKK</sequence>
<evidence type="ECO:0000259" key="12">
    <source>
        <dbReference type="Pfam" id="PF01370"/>
    </source>
</evidence>
<dbReference type="Gene3D" id="3.40.50.720">
    <property type="entry name" value="NAD(P)-binding Rossmann-like Domain"/>
    <property type="match status" value="1"/>
</dbReference>
<dbReference type="AlphaFoldDB" id="A0A940SLA7"/>
<dbReference type="GO" id="GO:0006012">
    <property type="term" value="P:galactose metabolic process"/>
    <property type="evidence" value="ECO:0007669"/>
    <property type="project" value="UniProtKB-KW"/>
</dbReference>
<reference evidence="13" key="1">
    <citation type="submission" date="2021-04" db="EMBL/GenBank/DDBJ databases">
        <title>Genome seq and assembly of Bacillus sp.</title>
        <authorList>
            <person name="Chhetri G."/>
        </authorList>
    </citation>
    <scope>NUCLEOTIDE SEQUENCE</scope>
    <source>
        <strain evidence="13">RG28</strain>
    </source>
</reference>
<comment type="caution">
    <text evidence="13">The sequence shown here is derived from an EMBL/GenBank/DDBJ whole genome shotgun (WGS) entry which is preliminary data.</text>
</comment>
<keyword evidence="8" id="KW-0299">Galactose metabolism</keyword>
<evidence type="ECO:0000256" key="6">
    <source>
        <dbReference type="ARBA" id="ARBA00018569"/>
    </source>
</evidence>
<comment type="catalytic activity">
    <reaction evidence="1">
        <text>UDP-alpha-D-glucose = UDP-alpha-D-galactose</text>
        <dbReference type="Rhea" id="RHEA:22168"/>
        <dbReference type="ChEBI" id="CHEBI:58885"/>
        <dbReference type="ChEBI" id="CHEBI:66914"/>
        <dbReference type="EC" id="5.1.3.2"/>
    </reaction>
</comment>
<keyword evidence="8" id="KW-0119">Carbohydrate metabolism</keyword>
<dbReference type="InterPro" id="IPR001509">
    <property type="entry name" value="Epimerase_deHydtase"/>
</dbReference>
<dbReference type="EC" id="5.1.3.2" evidence="5"/>
<evidence type="ECO:0000256" key="9">
    <source>
        <dbReference type="ARBA" id="ARBA00023235"/>
    </source>
</evidence>
<keyword evidence="7" id="KW-0520">NAD</keyword>
<accession>A0A940SLA7</accession>
<feature type="domain" description="NAD-dependent epimerase/dehydratase" evidence="12">
    <location>
        <begin position="4"/>
        <end position="199"/>
    </location>
</feature>
<dbReference type="GO" id="GO:0003978">
    <property type="term" value="F:UDP-glucose 4-epimerase activity"/>
    <property type="evidence" value="ECO:0007669"/>
    <property type="project" value="UniProtKB-EC"/>
</dbReference>
<evidence type="ECO:0000313" key="13">
    <source>
        <dbReference type="EMBL" id="MBP0726919.1"/>
    </source>
</evidence>
<evidence type="ECO:0000256" key="7">
    <source>
        <dbReference type="ARBA" id="ARBA00023027"/>
    </source>
</evidence>
<keyword evidence="14" id="KW-1185">Reference proteome</keyword>
<evidence type="ECO:0000256" key="10">
    <source>
        <dbReference type="ARBA" id="ARBA00031367"/>
    </source>
</evidence>
<comment type="cofactor">
    <cofactor evidence="2">
        <name>NAD(+)</name>
        <dbReference type="ChEBI" id="CHEBI:57540"/>
    </cofactor>
</comment>
<name>A0A940SLA7_9BACI</name>
<keyword evidence="9" id="KW-0413">Isomerase</keyword>
<organism evidence="13 14">
    <name type="scientific">Gottfriedia endophytica</name>
    <dbReference type="NCBI Taxonomy" id="2820819"/>
    <lineage>
        <taxon>Bacteria</taxon>
        <taxon>Bacillati</taxon>
        <taxon>Bacillota</taxon>
        <taxon>Bacilli</taxon>
        <taxon>Bacillales</taxon>
        <taxon>Bacillaceae</taxon>
        <taxon>Gottfriedia</taxon>
    </lineage>
</organism>